<dbReference type="PRINTS" id="PR00377">
    <property type="entry name" value="IMPHPHTASES"/>
</dbReference>
<dbReference type="Gene3D" id="3.40.190.80">
    <property type="match status" value="1"/>
</dbReference>
<dbReference type="InterPro" id="IPR000760">
    <property type="entry name" value="Inositol_monophosphatase-like"/>
</dbReference>
<evidence type="ECO:0000256" key="1">
    <source>
        <dbReference type="ARBA" id="ARBA00001033"/>
    </source>
</evidence>
<dbReference type="PROSITE" id="PS00629">
    <property type="entry name" value="IMP_1"/>
    <property type="match status" value="1"/>
</dbReference>
<feature type="binding site" evidence="7">
    <location>
        <position position="86"/>
    </location>
    <ligand>
        <name>Mg(2+)</name>
        <dbReference type="ChEBI" id="CHEBI:18420"/>
        <label>1</label>
        <note>catalytic</note>
    </ligand>
</feature>
<dbReference type="GO" id="GO:0046854">
    <property type="term" value="P:phosphatidylinositol phosphate biosynthetic process"/>
    <property type="evidence" value="ECO:0007669"/>
    <property type="project" value="InterPro"/>
</dbReference>
<dbReference type="InterPro" id="IPR033942">
    <property type="entry name" value="IMPase"/>
</dbReference>
<dbReference type="PANTHER" id="PTHR20854:SF4">
    <property type="entry name" value="INOSITOL-1-MONOPHOSPHATASE-RELATED"/>
    <property type="match status" value="1"/>
</dbReference>
<evidence type="ECO:0000256" key="6">
    <source>
        <dbReference type="ARBA" id="ARBA00022842"/>
    </source>
</evidence>
<dbReference type="Gene3D" id="3.30.540.10">
    <property type="entry name" value="Fructose-1,6-Bisphosphatase, subunit A, domain 1"/>
    <property type="match status" value="1"/>
</dbReference>
<accession>A0AA88C4R8</accession>
<feature type="binding site" evidence="7">
    <location>
        <position position="89"/>
    </location>
    <ligand>
        <name>Mg(2+)</name>
        <dbReference type="ChEBI" id="CHEBI:18420"/>
        <label>1</label>
        <note>catalytic</note>
    </ligand>
</feature>
<evidence type="ECO:0000256" key="2">
    <source>
        <dbReference type="ARBA" id="ARBA00001946"/>
    </source>
</evidence>
<dbReference type="PRINTS" id="PR01959">
    <property type="entry name" value="SBIMPHPHTASE"/>
</dbReference>
<keyword evidence="4 7" id="KW-0479">Metal-binding</keyword>
<keyword evidence="6 7" id="KW-0460">Magnesium</keyword>
<reference evidence="9" key="2">
    <citation type="submission" date="2022-12" db="EMBL/GenBank/DDBJ databases">
        <authorList>
            <person name="Sun Q."/>
            <person name="Kim S."/>
        </authorList>
    </citation>
    <scope>NUCLEOTIDE SEQUENCE</scope>
    <source>
        <strain evidence="9">KCTC 12343</strain>
    </source>
</reference>
<evidence type="ECO:0000313" key="10">
    <source>
        <dbReference type="Proteomes" id="UP000628442"/>
    </source>
</evidence>
<dbReference type="EMBL" id="BMWV01000011">
    <property type="protein sequence ID" value="GGY56390.1"/>
    <property type="molecule type" value="Genomic_DNA"/>
</dbReference>
<evidence type="ECO:0000256" key="8">
    <source>
        <dbReference type="RuleBase" id="RU364068"/>
    </source>
</evidence>
<feature type="binding site" evidence="7">
    <location>
        <position position="67"/>
    </location>
    <ligand>
        <name>Mg(2+)</name>
        <dbReference type="ChEBI" id="CHEBI:18420"/>
        <label>1</label>
        <note>catalytic</note>
    </ligand>
</feature>
<comment type="catalytic activity">
    <reaction evidence="1 8">
        <text>a myo-inositol phosphate + H2O = myo-inositol + phosphate</text>
        <dbReference type="Rhea" id="RHEA:24056"/>
        <dbReference type="ChEBI" id="CHEBI:15377"/>
        <dbReference type="ChEBI" id="CHEBI:17268"/>
        <dbReference type="ChEBI" id="CHEBI:43474"/>
        <dbReference type="ChEBI" id="CHEBI:84139"/>
        <dbReference type="EC" id="3.1.3.25"/>
    </reaction>
</comment>
<dbReference type="Pfam" id="PF00459">
    <property type="entry name" value="Inositol_P"/>
    <property type="match status" value="1"/>
</dbReference>
<reference evidence="9" key="1">
    <citation type="journal article" date="2014" name="Int. J. Syst. Evol. Microbiol.">
        <title>Complete genome sequence of Corynebacterium casei LMG S-19264T (=DSM 44701T), isolated from a smear-ripened cheese.</title>
        <authorList>
            <consortium name="US DOE Joint Genome Institute (JGI-PGF)"/>
            <person name="Walter F."/>
            <person name="Albersmeier A."/>
            <person name="Kalinowski J."/>
            <person name="Ruckert C."/>
        </authorList>
    </citation>
    <scope>NUCLEOTIDE SEQUENCE</scope>
    <source>
        <strain evidence="9">KCTC 12343</strain>
    </source>
</reference>
<dbReference type="Proteomes" id="UP000628442">
    <property type="component" value="Unassembled WGS sequence"/>
</dbReference>
<comment type="cofactor">
    <cofactor evidence="2 7 8">
        <name>Mg(2+)</name>
        <dbReference type="ChEBI" id="CHEBI:18420"/>
    </cofactor>
</comment>
<keyword evidence="5 8" id="KW-0378">Hydrolase</keyword>
<evidence type="ECO:0000256" key="7">
    <source>
        <dbReference type="PIRSR" id="PIRSR600760-2"/>
    </source>
</evidence>
<evidence type="ECO:0000256" key="4">
    <source>
        <dbReference type="ARBA" id="ARBA00022723"/>
    </source>
</evidence>
<organism evidence="9 10">
    <name type="scientific">Pseudoduganella albidiflava</name>
    <dbReference type="NCBI Taxonomy" id="321983"/>
    <lineage>
        <taxon>Bacteria</taxon>
        <taxon>Pseudomonadati</taxon>
        <taxon>Pseudomonadota</taxon>
        <taxon>Betaproteobacteria</taxon>
        <taxon>Burkholderiales</taxon>
        <taxon>Oxalobacteraceae</taxon>
        <taxon>Telluria group</taxon>
        <taxon>Pseudoduganella</taxon>
    </lineage>
</organism>
<dbReference type="InterPro" id="IPR020583">
    <property type="entry name" value="Inositol_monoP_metal-BS"/>
</dbReference>
<dbReference type="AlphaFoldDB" id="A0AA88C4R8"/>
<dbReference type="GO" id="GO:0008934">
    <property type="term" value="F:inositol monophosphate 1-phosphatase activity"/>
    <property type="evidence" value="ECO:0007669"/>
    <property type="project" value="InterPro"/>
</dbReference>
<dbReference type="GO" id="GO:0046872">
    <property type="term" value="F:metal ion binding"/>
    <property type="evidence" value="ECO:0007669"/>
    <property type="project" value="UniProtKB-KW"/>
</dbReference>
<feature type="binding site" evidence="7">
    <location>
        <position position="214"/>
    </location>
    <ligand>
        <name>Mg(2+)</name>
        <dbReference type="ChEBI" id="CHEBI:18420"/>
        <label>1</label>
        <note>catalytic</note>
    </ligand>
</feature>
<dbReference type="GO" id="GO:0007165">
    <property type="term" value="P:signal transduction"/>
    <property type="evidence" value="ECO:0007669"/>
    <property type="project" value="TreeGrafter"/>
</dbReference>
<gene>
    <name evidence="9" type="primary">suhB</name>
    <name evidence="9" type="ORF">GCM10007387_43590</name>
</gene>
<feature type="binding site" evidence="7">
    <location>
        <position position="88"/>
    </location>
    <ligand>
        <name>Mg(2+)</name>
        <dbReference type="ChEBI" id="CHEBI:18420"/>
        <label>1</label>
        <note>catalytic</note>
    </ligand>
</feature>
<dbReference type="InterPro" id="IPR020550">
    <property type="entry name" value="Inositol_monophosphatase_CS"/>
</dbReference>
<evidence type="ECO:0000256" key="5">
    <source>
        <dbReference type="ARBA" id="ARBA00022801"/>
    </source>
</evidence>
<evidence type="ECO:0000313" key="9">
    <source>
        <dbReference type="EMBL" id="GGY56390.1"/>
    </source>
</evidence>
<dbReference type="InterPro" id="IPR022337">
    <property type="entry name" value="Inositol_monophosphatase_SuhB"/>
</dbReference>
<dbReference type="SUPFAM" id="SSF56655">
    <property type="entry name" value="Carbohydrate phosphatase"/>
    <property type="match status" value="1"/>
</dbReference>
<dbReference type="FunFam" id="3.30.540.10:FF:000003">
    <property type="entry name" value="Inositol-1-monophosphatase"/>
    <property type="match status" value="1"/>
</dbReference>
<dbReference type="GO" id="GO:0006020">
    <property type="term" value="P:inositol metabolic process"/>
    <property type="evidence" value="ECO:0007669"/>
    <property type="project" value="TreeGrafter"/>
</dbReference>
<evidence type="ECO:0000256" key="3">
    <source>
        <dbReference type="ARBA" id="ARBA00009759"/>
    </source>
</evidence>
<comment type="similarity">
    <text evidence="3 8">Belongs to the inositol monophosphatase superfamily.</text>
</comment>
<sequence length="263" mass="28523">MHPMLNTAVKAARRAAAVINRASFDLDRVSFAEKNPNDFVTDVDRAAEEAVIEVLQKAYPSHAFLGEESGTTGNVNDESEFVWIIDPLDGTTNFIHGFPQYAVSIALQQRGVITLGVVYDPVRNELFTAEKGAGAFLNDKRIRVRKLDRIAGALLGTGYKNGSPKALEEYLKMYGIMAERCHGVRRAGSAALDLAYVASGRLDGYYEKSLQPWDIAAGTLLVTEAGGIAGEFNGESDYMRTGHVIAGSPRVFGQMVGLLAEFS</sequence>
<proteinExistence type="inferred from homology"/>
<dbReference type="PANTHER" id="PTHR20854">
    <property type="entry name" value="INOSITOL MONOPHOSPHATASE"/>
    <property type="match status" value="1"/>
</dbReference>
<dbReference type="CDD" id="cd01639">
    <property type="entry name" value="IMPase"/>
    <property type="match status" value="1"/>
</dbReference>
<name>A0AA88C4R8_9BURK</name>
<comment type="caution">
    <text evidence="9">The sequence shown here is derived from an EMBL/GenBank/DDBJ whole genome shotgun (WGS) entry which is preliminary data.</text>
</comment>
<dbReference type="EC" id="3.1.3.25" evidence="8"/>
<dbReference type="PROSITE" id="PS00630">
    <property type="entry name" value="IMP_2"/>
    <property type="match status" value="1"/>
</dbReference>
<protein>
    <recommendedName>
        <fullName evidence="8">Inositol-1-monophosphatase</fullName>
        <ecNumber evidence="8">3.1.3.25</ecNumber>
    </recommendedName>
</protein>